<name>A0A392P763_9FABA</name>
<dbReference type="SMART" id="SM00256">
    <property type="entry name" value="FBOX"/>
    <property type="match status" value="1"/>
</dbReference>
<dbReference type="InterPro" id="IPR036047">
    <property type="entry name" value="F-box-like_dom_sf"/>
</dbReference>
<dbReference type="EMBL" id="LXQA010065920">
    <property type="protein sequence ID" value="MCI07584.1"/>
    <property type="molecule type" value="Genomic_DNA"/>
</dbReference>
<dbReference type="AlphaFoldDB" id="A0A392P763"/>
<evidence type="ECO:0000259" key="1">
    <source>
        <dbReference type="PROSITE" id="PS50181"/>
    </source>
</evidence>
<organism evidence="2 3">
    <name type="scientific">Trifolium medium</name>
    <dbReference type="NCBI Taxonomy" id="97028"/>
    <lineage>
        <taxon>Eukaryota</taxon>
        <taxon>Viridiplantae</taxon>
        <taxon>Streptophyta</taxon>
        <taxon>Embryophyta</taxon>
        <taxon>Tracheophyta</taxon>
        <taxon>Spermatophyta</taxon>
        <taxon>Magnoliopsida</taxon>
        <taxon>eudicotyledons</taxon>
        <taxon>Gunneridae</taxon>
        <taxon>Pentapetalae</taxon>
        <taxon>rosids</taxon>
        <taxon>fabids</taxon>
        <taxon>Fabales</taxon>
        <taxon>Fabaceae</taxon>
        <taxon>Papilionoideae</taxon>
        <taxon>50 kb inversion clade</taxon>
        <taxon>NPAAA clade</taxon>
        <taxon>Hologalegina</taxon>
        <taxon>IRL clade</taxon>
        <taxon>Trifolieae</taxon>
        <taxon>Trifolium</taxon>
    </lineage>
</organism>
<sequence>MNLQSRRRPKKVEVEASAIFLPEELIAEVLSFLPVKSLTRLKCVSKSCNTLISDRKFINLHLNRFSQKADHTLVSADIYFSNGSFVPFTTIHMLENPPNNITTVLKYPHSQLDSYVVVGSCNGLLCLCGHFFVNEYHGWLFRFWNPATQTISEKLESFRDRPDCQRRPFNFTLG</sequence>
<dbReference type="PANTHER" id="PTHR31672">
    <property type="entry name" value="BNACNNG10540D PROTEIN"/>
    <property type="match status" value="1"/>
</dbReference>
<evidence type="ECO:0000313" key="3">
    <source>
        <dbReference type="Proteomes" id="UP000265520"/>
    </source>
</evidence>
<dbReference type="PANTHER" id="PTHR31672:SF13">
    <property type="entry name" value="F-BOX PROTEIN CPR30-LIKE"/>
    <property type="match status" value="1"/>
</dbReference>
<dbReference type="InterPro" id="IPR001810">
    <property type="entry name" value="F-box_dom"/>
</dbReference>
<dbReference type="SUPFAM" id="SSF81383">
    <property type="entry name" value="F-box domain"/>
    <property type="match status" value="1"/>
</dbReference>
<dbReference type="PROSITE" id="PS50181">
    <property type="entry name" value="FBOX"/>
    <property type="match status" value="1"/>
</dbReference>
<reference evidence="2 3" key="1">
    <citation type="journal article" date="2018" name="Front. Plant Sci.">
        <title>Red Clover (Trifolium pratense) and Zigzag Clover (T. medium) - A Picture of Genomic Similarities and Differences.</title>
        <authorList>
            <person name="Dluhosova J."/>
            <person name="Istvanek J."/>
            <person name="Nedelnik J."/>
            <person name="Repkova J."/>
        </authorList>
    </citation>
    <scope>NUCLEOTIDE SEQUENCE [LARGE SCALE GENOMIC DNA]</scope>
    <source>
        <strain evidence="3">cv. 10/8</strain>
        <tissue evidence="2">Leaf</tissue>
    </source>
</reference>
<evidence type="ECO:0000313" key="2">
    <source>
        <dbReference type="EMBL" id="MCI07584.1"/>
    </source>
</evidence>
<protein>
    <submittedName>
        <fullName evidence="2">F-box/kelch-repeat protein</fullName>
    </submittedName>
</protein>
<proteinExistence type="predicted"/>
<dbReference type="Gene3D" id="1.20.1280.50">
    <property type="match status" value="1"/>
</dbReference>
<feature type="domain" description="F-box" evidence="1">
    <location>
        <begin position="15"/>
        <end position="60"/>
    </location>
</feature>
<dbReference type="Pfam" id="PF00646">
    <property type="entry name" value="F-box"/>
    <property type="match status" value="1"/>
</dbReference>
<keyword evidence="3" id="KW-1185">Reference proteome</keyword>
<dbReference type="InterPro" id="IPR050796">
    <property type="entry name" value="SCF_F-box_component"/>
</dbReference>
<feature type="non-terminal residue" evidence="2">
    <location>
        <position position="174"/>
    </location>
</feature>
<accession>A0A392P763</accession>
<comment type="caution">
    <text evidence="2">The sequence shown here is derived from an EMBL/GenBank/DDBJ whole genome shotgun (WGS) entry which is preliminary data.</text>
</comment>
<dbReference type="Proteomes" id="UP000265520">
    <property type="component" value="Unassembled WGS sequence"/>
</dbReference>
<dbReference type="CDD" id="cd22157">
    <property type="entry name" value="F-box_AtFBW1-like"/>
    <property type="match status" value="1"/>
</dbReference>